<feature type="signal peptide" evidence="1">
    <location>
        <begin position="1"/>
        <end position="20"/>
    </location>
</feature>
<dbReference type="EMBL" id="PFFQ01000059">
    <property type="protein sequence ID" value="PIW14462.1"/>
    <property type="molecule type" value="Genomic_DNA"/>
</dbReference>
<sequence length="176" mass="18621">MKTKFAILSALLCLVSTLPAQSVSPLQLKQIFVATAENSFVKGDTITLQFNQPMNRANWVDGRISHSAQTTPKAPAGYSEPAGSQSAVNAARNYTVKITPGPGSKTHAYTGTWASLGGTALYEPQDSSIVYLLPPNPRTQVFAPGDQVELIAVNTLTSPDGTVIDPSKLQHKAPAS</sequence>
<protein>
    <submittedName>
        <fullName evidence="2">Uncharacterized protein</fullName>
    </submittedName>
</protein>
<dbReference type="Proteomes" id="UP000231019">
    <property type="component" value="Unassembled WGS sequence"/>
</dbReference>
<evidence type="ECO:0000313" key="3">
    <source>
        <dbReference type="Proteomes" id="UP000231019"/>
    </source>
</evidence>
<gene>
    <name evidence="2" type="ORF">COW36_20700</name>
</gene>
<feature type="chain" id="PRO_5014915331" evidence="1">
    <location>
        <begin position="21"/>
        <end position="176"/>
    </location>
</feature>
<dbReference type="AlphaFoldDB" id="A0A2M7FYW8"/>
<organism evidence="2 3">
    <name type="scientific">bacterium (Candidatus Blackallbacteria) CG17_big_fil_post_rev_8_21_14_2_50_48_46</name>
    <dbReference type="NCBI Taxonomy" id="2014261"/>
    <lineage>
        <taxon>Bacteria</taxon>
        <taxon>Candidatus Blackallbacteria</taxon>
    </lineage>
</organism>
<name>A0A2M7FYW8_9BACT</name>
<comment type="caution">
    <text evidence="2">The sequence shown here is derived from an EMBL/GenBank/DDBJ whole genome shotgun (WGS) entry which is preliminary data.</text>
</comment>
<proteinExistence type="predicted"/>
<evidence type="ECO:0000313" key="2">
    <source>
        <dbReference type="EMBL" id="PIW14462.1"/>
    </source>
</evidence>
<accession>A0A2M7FYW8</accession>
<reference evidence="2 3" key="1">
    <citation type="submission" date="2017-09" db="EMBL/GenBank/DDBJ databases">
        <title>Depth-based differentiation of microbial function through sediment-hosted aquifers and enrichment of novel symbionts in the deep terrestrial subsurface.</title>
        <authorList>
            <person name="Probst A.J."/>
            <person name="Ladd B."/>
            <person name="Jarett J.K."/>
            <person name="Geller-Mcgrath D.E."/>
            <person name="Sieber C.M."/>
            <person name="Emerson J.B."/>
            <person name="Anantharaman K."/>
            <person name="Thomas B.C."/>
            <person name="Malmstrom R."/>
            <person name="Stieglmeier M."/>
            <person name="Klingl A."/>
            <person name="Woyke T."/>
            <person name="Ryan C.M."/>
            <person name="Banfield J.F."/>
        </authorList>
    </citation>
    <scope>NUCLEOTIDE SEQUENCE [LARGE SCALE GENOMIC DNA]</scope>
    <source>
        <strain evidence="2">CG17_big_fil_post_rev_8_21_14_2_50_48_46</strain>
    </source>
</reference>
<keyword evidence="1" id="KW-0732">Signal</keyword>
<evidence type="ECO:0000256" key="1">
    <source>
        <dbReference type="SAM" id="SignalP"/>
    </source>
</evidence>